<dbReference type="RefSeq" id="WP_263713922.1">
    <property type="nucleotide sequence ID" value="NZ_JAOWKX010000014.1"/>
</dbReference>
<reference evidence="2 3" key="1">
    <citation type="submission" date="2022-10" db="EMBL/GenBank/DDBJ databases">
        <title>Aestuariibacter sp. AA17 isolated from Montipora capitata coral fragment.</title>
        <authorList>
            <person name="Emsley S.A."/>
            <person name="Pfannmuller K.M."/>
            <person name="Loughran R.M."/>
            <person name="Shlafstein M."/>
            <person name="Papke E."/>
            <person name="Saw J.H."/>
            <person name="Ushijima B."/>
            <person name="Videau P."/>
        </authorList>
    </citation>
    <scope>NUCLEOTIDE SEQUENCE [LARGE SCALE GENOMIC DNA]</scope>
    <source>
        <strain evidence="2 3">AA17</strain>
    </source>
</reference>
<feature type="signal peptide" evidence="1">
    <location>
        <begin position="1"/>
        <end position="19"/>
    </location>
</feature>
<name>A0ABT3AD82_9ALTE</name>
<evidence type="ECO:0000313" key="2">
    <source>
        <dbReference type="EMBL" id="MCV2886631.1"/>
    </source>
</evidence>
<feature type="chain" id="PRO_5047451194" evidence="1">
    <location>
        <begin position="20"/>
        <end position="107"/>
    </location>
</feature>
<evidence type="ECO:0000256" key="1">
    <source>
        <dbReference type="SAM" id="SignalP"/>
    </source>
</evidence>
<evidence type="ECO:0000313" key="3">
    <source>
        <dbReference type="Proteomes" id="UP001652504"/>
    </source>
</evidence>
<proteinExistence type="predicted"/>
<comment type="caution">
    <text evidence="2">The sequence shown here is derived from an EMBL/GenBank/DDBJ whole genome shotgun (WGS) entry which is preliminary data.</text>
</comment>
<dbReference type="Proteomes" id="UP001652504">
    <property type="component" value="Unassembled WGS sequence"/>
</dbReference>
<keyword evidence="3" id="KW-1185">Reference proteome</keyword>
<accession>A0ABT3AD82</accession>
<organism evidence="2 3">
    <name type="scientific">Fluctibacter corallii</name>
    <dbReference type="NCBI Taxonomy" id="2984329"/>
    <lineage>
        <taxon>Bacteria</taxon>
        <taxon>Pseudomonadati</taxon>
        <taxon>Pseudomonadota</taxon>
        <taxon>Gammaproteobacteria</taxon>
        <taxon>Alteromonadales</taxon>
        <taxon>Alteromonadaceae</taxon>
        <taxon>Fluctibacter</taxon>
    </lineage>
</organism>
<dbReference type="EMBL" id="JAOWKX010000014">
    <property type="protein sequence ID" value="MCV2886631.1"/>
    <property type="molecule type" value="Genomic_DNA"/>
</dbReference>
<keyword evidence="1" id="KW-0732">Signal</keyword>
<protein>
    <submittedName>
        <fullName evidence="2">Pyridine nucleotide transhydrogenase</fullName>
    </submittedName>
</protein>
<sequence length="107" mass="11990">MRSVVVFTFSLLFAHTASAQNPQNQLFDCVNASSFEINSQCLEAKISQNIQFQHIQSQITEKASMTQGDKAMATMTFYPNEMRIDIVAHRDALATIASTTTYFTESE</sequence>
<gene>
    <name evidence="2" type="ORF">OE749_18200</name>
</gene>